<proteinExistence type="predicted"/>
<gene>
    <name evidence="2" type="ORF">AYI69_g4083</name>
</gene>
<evidence type="ECO:0000256" key="1">
    <source>
        <dbReference type="SAM" id="MobiDB-lite"/>
    </source>
</evidence>
<organism evidence="2 3">
    <name type="scientific">Smittium culicis</name>
    <dbReference type="NCBI Taxonomy" id="133412"/>
    <lineage>
        <taxon>Eukaryota</taxon>
        <taxon>Fungi</taxon>
        <taxon>Fungi incertae sedis</taxon>
        <taxon>Zoopagomycota</taxon>
        <taxon>Kickxellomycotina</taxon>
        <taxon>Harpellomycetes</taxon>
        <taxon>Harpellales</taxon>
        <taxon>Legeriomycetaceae</taxon>
        <taxon>Smittium</taxon>
    </lineage>
</organism>
<accession>A0A1R1YGS2</accession>
<dbReference type="Proteomes" id="UP000187429">
    <property type="component" value="Unassembled WGS sequence"/>
</dbReference>
<protein>
    <submittedName>
        <fullName evidence="2">Uncharacterized protein</fullName>
    </submittedName>
</protein>
<name>A0A1R1YGS2_9FUNG</name>
<dbReference type="OrthoDB" id="6773043at2759"/>
<comment type="caution">
    <text evidence="2">The sequence shown here is derived from an EMBL/GenBank/DDBJ whole genome shotgun (WGS) entry which is preliminary data.</text>
</comment>
<dbReference type="AlphaFoldDB" id="A0A1R1YGS2"/>
<keyword evidence="3" id="KW-1185">Reference proteome</keyword>
<feature type="compositionally biased region" description="Acidic residues" evidence="1">
    <location>
        <begin position="176"/>
        <end position="190"/>
    </location>
</feature>
<sequence length="190" mass="21133">MNAAMTGSKHSDDSMDFDAVEIDDYSSTIGVNLVSIDQRGKTFWVTVKEPKAPVPLNTSHQVTRDFLTKARIFTPGVRVLDTPGVNEFNQEFIGVEVDGGPSIPIMEKKFPQDHQKTSGKINFEKNGGFKLKEMLNTNGELKAVEEIYSNEVPELDEVLNLNEKLLSVESPSEQDLLSEDGLPSEEELPY</sequence>
<evidence type="ECO:0000313" key="3">
    <source>
        <dbReference type="Proteomes" id="UP000187429"/>
    </source>
</evidence>
<reference evidence="3" key="1">
    <citation type="submission" date="2017-01" db="EMBL/GenBank/DDBJ databases">
        <authorList>
            <person name="Wang Y."/>
            <person name="White M."/>
            <person name="Kvist S."/>
            <person name="Moncalvo J.-M."/>
        </authorList>
    </citation>
    <scope>NUCLEOTIDE SEQUENCE [LARGE SCALE GENOMIC DNA]</scope>
    <source>
        <strain evidence="3">ID-206-W2</strain>
    </source>
</reference>
<feature type="region of interest" description="Disordered" evidence="1">
    <location>
        <begin position="169"/>
        <end position="190"/>
    </location>
</feature>
<evidence type="ECO:0000313" key="2">
    <source>
        <dbReference type="EMBL" id="OMJ26089.1"/>
    </source>
</evidence>
<dbReference type="EMBL" id="LSSM01001533">
    <property type="protein sequence ID" value="OMJ26089.1"/>
    <property type="molecule type" value="Genomic_DNA"/>
</dbReference>